<organism evidence="3 4">
    <name type="scientific">Cellvibrio japonicus (strain Ueda107)</name>
    <name type="common">Pseudomonas fluorescens subsp. cellulosa</name>
    <dbReference type="NCBI Taxonomy" id="498211"/>
    <lineage>
        <taxon>Bacteria</taxon>
        <taxon>Pseudomonadati</taxon>
        <taxon>Pseudomonadota</taxon>
        <taxon>Gammaproteobacteria</taxon>
        <taxon>Cellvibrionales</taxon>
        <taxon>Cellvibrionaceae</taxon>
        <taxon>Cellvibrio</taxon>
    </lineage>
</organism>
<dbReference type="CDD" id="cd00291">
    <property type="entry name" value="SirA_YedF_YeeD"/>
    <property type="match status" value="1"/>
</dbReference>
<dbReference type="InterPro" id="IPR001455">
    <property type="entry name" value="TusA-like"/>
</dbReference>
<dbReference type="HOGENOM" id="CLU_165255_1_1_6"/>
<proteinExistence type="inferred from homology"/>
<dbReference type="eggNOG" id="COG0425">
    <property type="taxonomic scope" value="Bacteria"/>
</dbReference>
<dbReference type="Gene3D" id="3.30.110.40">
    <property type="entry name" value="TusA-like domain"/>
    <property type="match status" value="1"/>
</dbReference>
<dbReference type="PANTHER" id="PTHR33279:SF2">
    <property type="entry name" value="SULFUR CARRIER PROTEIN TUSA"/>
    <property type="match status" value="1"/>
</dbReference>
<evidence type="ECO:0000313" key="4">
    <source>
        <dbReference type="Proteomes" id="UP000001036"/>
    </source>
</evidence>
<protein>
    <submittedName>
        <fullName evidence="3">Uncharacterized protein family UPF0033 family</fullName>
    </submittedName>
</protein>
<dbReference type="AlphaFoldDB" id="B3PCX0"/>
<feature type="domain" description="UPF0033" evidence="2">
    <location>
        <begin position="24"/>
        <end position="48"/>
    </location>
</feature>
<keyword evidence="4" id="KW-1185">Reference proteome</keyword>
<dbReference type="Pfam" id="PF01206">
    <property type="entry name" value="TusA"/>
    <property type="match status" value="1"/>
</dbReference>
<sequence length="94" mass="10296">MREMSVVSDDSFATCMAHPVQQQLDAQGLNCPLPLLKAKQALRVLAEGDVLRVLATDAGSWRDFRAYADLSGQVLLGAAEQGGIYCYLIQKKLR</sequence>
<accession>B3PCX0</accession>
<dbReference type="STRING" id="498211.CJA_1333"/>
<evidence type="ECO:0000256" key="1">
    <source>
        <dbReference type="ARBA" id="ARBA00008984"/>
    </source>
</evidence>
<dbReference type="PANTHER" id="PTHR33279">
    <property type="entry name" value="SULFUR CARRIER PROTEIN YEDF-RELATED"/>
    <property type="match status" value="1"/>
</dbReference>
<evidence type="ECO:0000259" key="2">
    <source>
        <dbReference type="PROSITE" id="PS01148"/>
    </source>
</evidence>
<name>B3PCX0_CELJU</name>
<dbReference type="Proteomes" id="UP000001036">
    <property type="component" value="Chromosome"/>
</dbReference>
<comment type="similarity">
    <text evidence="1">Belongs to the sulfur carrier protein TusA family.</text>
</comment>
<dbReference type="PROSITE" id="PS01148">
    <property type="entry name" value="UPF0033"/>
    <property type="match status" value="1"/>
</dbReference>
<dbReference type="KEGG" id="cja:CJA_1333"/>
<dbReference type="EMBL" id="CP000934">
    <property type="protein sequence ID" value="ACE86058.1"/>
    <property type="molecule type" value="Genomic_DNA"/>
</dbReference>
<gene>
    <name evidence="3" type="ordered locus">CJA_1333</name>
</gene>
<dbReference type="InterPro" id="IPR036868">
    <property type="entry name" value="TusA-like_sf"/>
</dbReference>
<reference evidence="3 4" key="1">
    <citation type="journal article" date="2008" name="J. Bacteriol.">
        <title>Insights into plant cell wall degradation from the genome sequence of the soil bacterium Cellvibrio japonicus.</title>
        <authorList>
            <person name="Deboy R.T."/>
            <person name="Mongodin E.F."/>
            <person name="Fouts D.E."/>
            <person name="Tailford L.E."/>
            <person name="Khouri H."/>
            <person name="Emerson J.B."/>
            <person name="Mohamoud Y."/>
            <person name="Watkins K."/>
            <person name="Henrissat B."/>
            <person name="Gilbert H.J."/>
            <person name="Nelson K.E."/>
        </authorList>
    </citation>
    <scope>NUCLEOTIDE SEQUENCE [LARGE SCALE GENOMIC DNA]</scope>
    <source>
        <strain evidence="3 4">Ueda107</strain>
    </source>
</reference>
<dbReference type="SUPFAM" id="SSF64307">
    <property type="entry name" value="SirA-like"/>
    <property type="match status" value="1"/>
</dbReference>
<evidence type="ECO:0000313" key="3">
    <source>
        <dbReference type="EMBL" id="ACE86058.1"/>
    </source>
</evidence>